<gene>
    <name evidence="6" type="ordered locus">Bfae_07830</name>
</gene>
<dbReference type="PANTHER" id="PTHR43335:SF4">
    <property type="entry name" value="ABC TRANSPORTER, ATP-BINDING PROTEIN"/>
    <property type="match status" value="1"/>
</dbReference>
<dbReference type="InterPro" id="IPR027417">
    <property type="entry name" value="P-loop_NTPase"/>
</dbReference>
<sequence length="327" mass="34395">MTSSSPDPEAPAAPEAPAVRVRGLSVDLPSLGRPYAAPLHAVRDLSFTAPTGQVTALVGANGAGKTTTLRTLLGAVPHTTGQVEVLGTAMGPADVPAPAGVALVPDAPAYPARWTPQHLARAHLARETQVDSARFDPARFDARLTAHRIPAARPLHSLSRGQLTQLALAAALARDPQLLILDEPFAHLDPLARTELVDTLRELMIRPDRTVLLSTHDLEGMDRFVDRLVLIAQGTALLEGDVETLRDEFVLLELPATTPEEPGPQAASPLIGAVTAGGITRALVHVEEAAGLPPTASLQRPGLADLVTHWLRAADRQAVAHSRKGAA</sequence>
<organism evidence="6 7">
    <name type="scientific">Brachybacterium faecium (strain ATCC 43885 / DSM 4810 / JCM 11609 / LMG 19847 / NBRC 14762 / NCIMB 9860 / 6-10)</name>
    <dbReference type="NCBI Taxonomy" id="446465"/>
    <lineage>
        <taxon>Bacteria</taxon>
        <taxon>Bacillati</taxon>
        <taxon>Actinomycetota</taxon>
        <taxon>Actinomycetes</taxon>
        <taxon>Micrococcales</taxon>
        <taxon>Dermabacteraceae</taxon>
        <taxon>Brachybacterium</taxon>
    </lineage>
</organism>
<name>C7M9U4_BRAFD</name>
<dbReference type="OrthoDB" id="9804819at2"/>
<dbReference type="eggNOG" id="COG1131">
    <property type="taxonomic scope" value="Bacteria"/>
</dbReference>
<dbReference type="AlphaFoldDB" id="C7M9U4"/>
<reference evidence="6 7" key="1">
    <citation type="journal article" date="2009" name="Stand. Genomic Sci.">
        <title>Complete genome sequence of Brachybacterium faecium type strain (Schefferle 6-10).</title>
        <authorList>
            <person name="Lapidus A."/>
            <person name="Pukall R."/>
            <person name="Labuttii K."/>
            <person name="Copeland A."/>
            <person name="Del Rio T.G."/>
            <person name="Nolan M."/>
            <person name="Chen F."/>
            <person name="Lucas S."/>
            <person name="Tice H."/>
            <person name="Cheng J.F."/>
            <person name="Bruce D."/>
            <person name="Goodwin L."/>
            <person name="Pitluck S."/>
            <person name="Rohde M."/>
            <person name="Goker M."/>
            <person name="Pati A."/>
            <person name="Ivanova N."/>
            <person name="Mavrommatis K."/>
            <person name="Chen A."/>
            <person name="Palaniappan K."/>
            <person name="D'haeseleer P."/>
            <person name="Chain P."/>
            <person name="Bristow J."/>
            <person name="Eisen J.A."/>
            <person name="Markowitz V."/>
            <person name="Hugenholtz P."/>
            <person name="Kyrpides N.C."/>
            <person name="Klenk H.P."/>
        </authorList>
    </citation>
    <scope>NUCLEOTIDE SEQUENCE [LARGE SCALE GENOMIC DNA]</scope>
    <source>
        <strain evidence="7">ATCC 43885 / DSM 4810 / JCM 11609 / LMG 19847 / NBRC 14762 / NCIMB 9860 / 6-10</strain>
    </source>
</reference>
<dbReference type="Proteomes" id="UP000001919">
    <property type="component" value="Chromosome"/>
</dbReference>
<dbReference type="SMART" id="SM00382">
    <property type="entry name" value="AAA"/>
    <property type="match status" value="1"/>
</dbReference>
<evidence type="ECO:0000256" key="4">
    <source>
        <dbReference type="ARBA" id="ARBA00022840"/>
    </source>
</evidence>
<evidence type="ECO:0000256" key="3">
    <source>
        <dbReference type="ARBA" id="ARBA00022741"/>
    </source>
</evidence>
<evidence type="ECO:0000313" key="7">
    <source>
        <dbReference type="Proteomes" id="UP000001919"/>
    </source>
</evidence>
<evidence type="ECO:0000256" key="2">
    <source>
        <dbReference type="ARBA" id="ARBA00022448"/>
    </source>
</evidence>
<protein>
    <submittedName>
        <fullName evidence="6">ABC-type multidrug transport system, ATPase component</fullName>
    </submittedName>
</protein>
<dbReference type="HOGENOM" id="CLU_000604_1_2_11"/>
<dbReference type="InterPro" id="IPR003439">
    <property type="entry name" value="ABC_transporter-like_ATP-bd"/>
</dbReference>
<evidence type="ECO:0000256" key="1">
    <source>
        <dbReference type="ARBA" id="ARBA00005417"/>
    </source>
</evidence>
<dbReference type="Gene3D" id="3.40.50.300">
    <property type="entry name" value="P-loop containing nucleotide triphosphate hydrolases"/>
    <property type="match status" value="1"/>
</dbReference>
<keyword evidence="4" id="KW-0067">ATP-binding</keyword>
<dbReference type="InterPro" id="IPR003593">
    <property type="entry name" value="AAA+_ATPase"/>
</dbReference>
<dbReference type="PROSITE" id="PS50893">
    <property type="entry name" value="ABC_TRANSPORTER_2"/>
    <property type="match status" value="1"/>
</dbReference>
<dbReference type="GO" id="GO:0005524">
    <property type="term" value="F:ATP binding"/>
    <property type="evidence" value="ECO:0007669"/>
    <property type="project" value="UniProtKB-KW"/>
</dbReference>
<keyword evidence="2" id="KW-0813">Transport</keyword>
<dbReference type="Pfam" id="PF00005">
    <property type="entry name" value="ABC_tran"/>
    <property type="match status" value="1"/>
</dbReference>
<feature type="domain" description="ABC transporter" evidence="5">
    <location>
        <begin position="26"/>
        <end position="258"/>
    </location>
</feature>
<dbReference type="PATRIC" id="fig|446465.5.peg.773"/>
<comment type="similarity">
    <text evidence="1">Belongs to the ABC transporter superfamily.</text>
</comment>
<dbReference type="PANTHER" id="PTHR43335">
    <property type="entry name" value="ABC TRANSPORTER, ATP-BINDING PROTEIN"/>
    <property type="match status" value="1"/>
</dbReference>
<evidence type="ECO:0000259" key="5">
    <source>
        <dbReference type="PROSITE" id="PS50893"/>
    </source>
</evidence>
<accession>C7M9U4</accession>
<dbReference type="KEGG" id="bfa:Bfae_07830"/>
<evidence type="ECO:0000313" key="6">
    <source>
        <dbReference type="EMBL" id="ACU84638.1"/>
    </source>
</evidence>
<keyword evidence="3" id="KW-0547">Nucleotide-binding</keyword>
<dbReference type="SUPFAM" id="SSF52540">
    <property type="entry name" value="P-loop containing nucleoside triphosphate hydrolases"/>
    <property type="match status" value="1"/>
</dbReference>
<proteinExistence type="inferred from homology"/>
<keyword evidence="7" id="KW-1185">Reference proteome</keyword>
<dbReference type="GO" id="GO:0016887">
    <property type="term" value="F:ATP hydrolysis activity"/>
    <property type="evidence" value="ECO:0007669"/>
    <property type="project" value="InterPro"/>
</dbReference>
<dbReference type="EMBL" id="CP001643">
    <property type="protein sequence ID" value="ACU84638.1"/>
    <property type="molecule type" value="Genomic_DNA"/>
</dbReference>
<dbReference type="STRING" id="446465.Bfae_07830"/>